<evidence type="ECO:0000313" key="4">
    <source>
        <dbReference type="EMBL" id="BCU56607.1"/>
    </source>
</evidence>
<dbReference type="PANTHER" id="PTHR30055">
    <property type="entry name" value="HTH-TYPE TRANSCRIPTIONAL REGULATOR RUTR"/>
    <property type="match status" value="1"/>
</dbReference>
<dbReference type="PROSITE" id="PS50977">
    <property type="entry name" value="HTH_TETR_2"/>
    <property type="match status" value="1"/>
</dbReference>
<dbReference type="EMBL" id="AP024590">
    <property type="protein sequence ID" value="BCU56607.1"/>
    <property type="molecule type" value="Genomic_DNA"/>
</dbReference>
<gene>
    <name evidence="4" type="ORF">ENKO_32010</name>
</gene>
<accession>A0AA86MAM3</accession>
<dbReference type="InterPro" id="IPR023772">
    <property type="entry name" value="DNA-bd_HTH_TetR-type_CS"/>
</dbReference>
<dbReference type="Proteomes" id="UP000682928">
    <property type="component" value="Chromosome"/>
</dbReference>
<evidence type="ECO:0000256" key="2">
    <source>
        <dbReference type="PROSITE-ProRule" id="PRU00335"/>
    </source>
</evidence>
<dbReference type="Gene3D" id="1.10.357.10">
    <property type="entry name" value="Tetracycline Repressor, domain 2"/>
    <property type="match status" value="1"/>
</dbReference>
<dbReference type="PRINTS" id="PR00455">
    <property type="entry name" value="HTHTETR"/>
</dbReference>
<feature type="DNA-binding region" description="H-T-H motif" evidence="2">
    <location>
        <begin position="29"/>
        <end position="48"/>
    </location>
</feature>
<dbReference type="PROSITE" id="PS01081">
    <property type="entry name" value="HTH_TETR_1"/>
    <property type="match status" value="1"/>
</dbReference>
<dbReference type="Pfam" id="PF00440">
    <property type="entry name" value="TetR_N"/>
    <property type="match status" value="1"/>
</dbReference>
<reference evidence="4" key="1">
    <citation type="submission" date="2021-04" db="EMBL/GenBank/DDBJ databases">
        <title>Difference and commonality of drug resistance evolution in various bacteria. and drug sensitivity profiles.</title>
        <authorList>
            <person name="Maeda T."/>
            <person name="Shibai A."/>
            <person name="Kawada K."/>
            <person name="Kotani H."/>
            <person name="Tarusawa Y."/>
            <person name="Tanabe K."/>
            <person name="Furusawa C."/>
        </authorList>
    </citation>
    <scope>NUCLEOTIDE SEQUENCE</scope>
    <source>
        <strain evidence="4">JCM 8580</strain>
    </source>
</reference>
<evidence type="ECO:0000259" key="3">
    <source>
        <dbReference type="PROSITE" id="PS50977"/>
    </source>
</evidence>
<dbReference type="RefSeq" id="WP_088220124.1">
    <property type="nucleotide sequence ID" value="NZ_AP024590.1"/>
</dbReference>
<evidence type="ECO:0000313" key="5">
    <source>
        <dbReference type="Proteomes" id="UP000682928"/>
    </source>
</evidence>
<dbReference type="InterPro" id="IPR001647">
    <property type="entry name" value="HTH_TetR"/>
</dbReference>
<keyword evidence="1 2" id="KW-0238">DNA-binding</keyword>
<dbReference type="InterPro" id="IPR009057">
    <property type="entry name" value="Homeodomain-like_sf"/>
</dbReference>
<feature type="domain" description="HTH tetR-type" evidence="3">
    <location>
        <begin position="7"/>
        <end position="66"/>
    </location>
</feature>
<sequence length="193" mass="21798">MARPKSEDKKQALLDAATEAVAQSGIMASTALIARKAGVAEGTLFRYFATKDDLFNALYVHLKSDLCHTMLADLDRTESDPKRFTRHIWNRYIDWGISHLNGHGAIRQLAVSEKITPETLQIVEDMFPELRQLCRRSLLPVFMTEEFRAFGDALFLSLAETTMGFASRQPERAADFKAHGFEAMWRALSDEDA</sequence>
<dbReference type="GO" id="GO:0003677">
    <property type="term" value="F:DNA binding"/>
    <property type="evidence" value="ECO:0007669"/>
    <property type="project" value="UniProtKB-UniRule"/>
</dbReference>
<dbReference type="PANTHER" id="PTHR30055:SF222">
    <property type="entry name" value="REGULATORY PROTEIN"/>
    <property type="match status" value="1"/>
</dbReference>
<proteinExistence type="predicted"/>
<dbReference type="InterPro" id="IPR050109">
    <property type="entry name" value="HTH-type_TetR-like_transc_reg"/>
</dbReference>
<dbReference type="AlphaFoldDB" id="A0AA86MAM3"/>
<dbReference type="SUPFAM" id="SSF46689">
    <property type="entry name" value="Homeodomain-like"/>
    <property type="match status" value="1"/>
</dbReference>
<organism evidence="4 5">
    <name type="scientific">Enterobacter kobei</name>
    <dbReference type="NCBI Taxonomy" id="208224"/>
    <lineage>
        <taxon>Bacteria</taxon>
        <taxon>Pseudomonadati</taxon>
        <taxon>Pseudomonadota</taxon>
        <taxon>Gammaproteobacteria</taxon>
        <taxon>Enterobacterales</taxon>
        <taxon>Enterobacteriaceae</taxon>
        <taxon>Enterobacter</taxon>
        <taxon>Enterobacter cloacae complex</taxon>
    </lineage>
</organism>
<name>A0AA86MAM3_9ENTR</name>
<protein>
    <submittedName>
        <fullName evidence="4">TetR family transcriptional regulator</fullName>
    </submittedName>
</protein>
<evidence type="ECO:0000256" key="1">
    <source>
        <dbReference type="ARBA" id="ARBA00023125"/>
    </source>
</evidence>